<dbReference type="AlphaFoldDB" id="A0A9W4QYW2"/>
<dbReference type="PANTHER" id="PTHR47894">
    <property type="entry name" value="HTH-TYPE TRANSCRIPTIONAL REGULATOR GADX"/>
    <property type="match status" value="1"/>
</dbReference>
<reference evidence="3 6" key="1">
    <citation type="submission" date="2022-07" db="EMBL/GenBank/DDBJ databases">
        <authorList>
            <person name="Criscuolo A."/>
        </authorList>
    </citation>
    <scope>NUCLEOTIDE SEQUENCE</scope>
    <source>
        <strain evidence="6">CIP 111951</strain>
        <strain evidence="3">CIP111854</strain>
        <strain evidence="4">CIP111951</strain>
    </source>
</reference>
<accession>A0A9W4QYW2</accession>
<dbReference type="EMBL" id="CAMAPC010000008">
    <property type="protein sequence ID" value="CAH9059456.1"/>
    <property type="molecule type" value="Genomic_DNA"/>
</dbReference>
<dbReference type="Pfam" id="PF12625">
    <property type="entry name" value="Arabinose_bd"/>
    <property type="match status" value="1"/>
</dbReference>
<evidence type="ECO:0000259" key="2">
    <source>
        <dbReference type="PROSITE" id="PS01124"/>
    </source>
</evidence>
<dbReference type="EMBL" id="CAMAPD010000016">
    <property type="protein sequence ID" value="CAH9064340.1"/>
    <property type="molecule type" value="Genomic_DNA"/>
</dbReference>
<dbReference type="SMART" id="SM00342">
    <property type="entry name" value="HTH_ARAC"/>
    <property type="match status" value="1"/>
</dbReference>
<dbReference type="InterPro" id="IPR032687">
    <property type="entry name" value="AraC-type_N"/>
</dbReference>
<dbReference type="Pfam" id="PF12833">
    <property type="entry name" value="HTH_18"/>
    <property type="match status" value="1"/>
</dbReference>
<dbReference type="GO" id="GO:0005829">
    <property type="term" value="C:cytosol"/>
    <property type="evidence" value="ECO:0007669"/>
    <property type="project" value="TreeGrafter"/>
</dbReference>
<proteinExistence type="predicted"/>
<evidence type="ECO:0000313" key="5">
    <source>
        <dbReference type="Proteomes" id="UP001152467"/>
    </source>
</evidence>
<evidence type="ECO:0000313" key="3">
    <source>
        <dbReference type="EMBL" id="CAH9059456.1"/>
    </source>
</evidence>
<dbReference type="Proteomes" id="UP001152485">
    <property type="component" value="Unassembled WGS sequence"/>
</dbReference>
<organism evidence="3 5">
    <name type="scientific">Pseudoalteromonas holothuriae</name>
    <dbReference type="NCBI Taxonomy" id="2963714"/>
    <lineage>
        <taxon>Bacteria</taxon>
        <taxon>Pseudomonadati</taxon>
        <taxon>Pseudomonadota</taxon>
        <taxon>Gammaproteobacteria</taxon>
        <taxon>Alteromonadales</taxon>
        <taxon>Pseudoalteromonadaceae</taxon>
        <taxon>Pseudoalteromonas</taxon>
    </lineage>
</organism>
<dbReference type="GO" id="GO:0003700">
    <property type="term" value="F:DNA-binding transcription factor activity"/>
    <property type="evidence" value="ECO:0007669"/>
    <property type="project" value="InterPro"/>
</dbReference>
<dbReference type="Proteomes" id="UP001152467">
    <property type="component" value="Unassembled WGS sequence"/>
</dbReference>
<dbReference type="Gene3D" id="1.10.10.60">
    <property type="entry name" value="Homeodomain-like"/>
    <property type="match status" value="1"/>
</dbReference>
<evidence type="ECO:0000313" key="6">
    <source>
        <dbReference type="Proteomes" id="UP001152485"/>
    </source>
</evidence>
<sequence>MQQYFSALERGAEAKKDPLWGFELGKQITSAQYGLLGYLVESSSTLQEALDALLAFDKTVADIGVCQFSIVNNIACITWQPYENNQHAILRNMTAWIAMVRHITGKPLSADSIELNVNVSEPELQRLTTWFSCEIKGKAACNGIYFDAELLSHPILTKNEFVSANLYPAIQDLQRTYESPSNWLGQLQPTLHSCDLHDMSLLRLAKVLATSPRTLQRQLKSHDLSFSQLIEQERKRRFTQFCCVLNKQALSERLGYSEQASLNRAVKRWYGMSPSEYIRTTNSQ</sequence>
<keyword evidence="5" id="KW-1185">Reference proteome</keyword>
<gene>
    <name evidence="3" type="ORF">PSECIP111854_02410</name>
    <name evidence="4" type="ORF">PSECIP111951_03108</name>
</gene>
<keyword evidence="1" id="KW-0238">DNA-binding</keyword>
<dbReference type="PANTHER" id="PTHR47894:SF1">
    <property type="entry name" value="HTH-TYPE TRANSCRIPTIONAL REGULATOR VQSM"/>
    <property type="match status" value="1"/>
</dbReference>
<feature type="domain" description="HTH araC/xylS-type" evidence="2">
    <location>
        <begin position="185"/>
        <end position="280"/>
    </location>
</feature>
<dbReference type="GO" id="GO:0000976">
    <property type="term" value="F:transcription cis-regulatory region binding"/>
    <property type="evidence" value="ECO:0007669"/>
    <property type="project" value="TreeGrafter"/>
</dbReference>
<protein>
    <recommendedName>
        <fullName evidence="2">HTH araC/xylS-type domain-containing protein</fullName>
    </recommendedName>
</protein>
<dbReference type="InterPro" id="IPR018060">
    <property type="entry name" value="HTH_AraC"/>
</dbReference>
<dbReference type="PROSITE" id="PS01124">
    <property type="entry name" value="HTH_ARAC_FAMILY_2"/>
    <property type="match status" value="1"/>
</dbReference>
<name>A0A9W4QYW2_9GAMM</name>
<evidence type="ECO:0000256" key="1">
    <source>
        <dbReference type="ARBA" id="ARBA00023125"/>
    </source>
</evidence>
<comment type="caution">
    <text evidence="3">The sequence shown here is derived from an EMBL/GenBank/DDBJ whole genome shotgun (WGS) entry which is preliminary data.</text>
</comment>
<evidence type="ECO:0000313" key="4">
    <source>
        <dbReference type="EMBL" id="CAH9064340.1"/>
    </source>
</evidence>